<name>A0ABM9H9Z4_9BACT</name>
<dbReference type="InterPro" id="IPR002661">
    <property type="entry name" value="Ribosome_recyc_fac"/>
</dbReference>
<evidence type="ECO:0000256" key="2">
    <source>
        <dbReference type="ARBA" id="ARBA00022917"/>
    </source>
</evidence>
<dbReference type="Gene3D" id="1.10.132.20">
    <property type="entry name" value="Ribosome-recycling factor"/>
    <property type="match status" value="1"/>
</dbReference>
<dbReference type="EMBL" id="OX336137">
    <property type="protein sequence ID" value="CAI2716946.1"/>
    <property type="molecule type" value="Genomic_DNA"/>
</dbReference>
<comment type="similarity">
    <text evidence="1 3">Belongs to the RRF family.</text>
</comment>
<dbReference type="HAMAP" id="MF_00040">
    <property type="entry name" value="RRF"/>
    <property type="match status" value="1"/>
</dbReference>
<evidence type="ECO:0000313" key="5">
    <source>
        <dbReference type="EMBL" id="CAI2716946.1"/>
    </source>
</evidence>
<feature type="domain" description="Ribosome recycling factor" evidence="4">
    <location>
        <begin position="20"/>
        <end position="182"/>
    </location>
</feature>
<evidence type="ECO:0000256" key="1">
    <source>
        <dbReference type="ARBA" id="ARBA00005912"/>
    </source>
</evidence>
<protein>
    <recommendedName>
        <fullName evidence="3">Ribosome-recycling factor</fullName>
        <shortName evidence="3">RRF</shortName>
    </recommendedName>
    <alternativeName>
        <fullName evidence="3">Ribosome-releasing factor</fullName>
    </alternativeName>
</protein>
<dbReference type="PANTHER" id="PTHR20982">
    <property type="entry name" value="RIBOSOME RECYCLING FACTOR"/>
    <property type="match status" value="1"/>
</dbReference>
<dbReference type="InterPro" id="IPR023584">
    <property type="entry name" value="Ribosome_recyc_fac_dom"/>
</dbReference>
<dbReference type="NCBIfam" id="TIGR00496">
    <property type="entry name" value="frr"/>
    <property type="match status" value="1"/>
</dbReference>
<dbReference type="Proteomes" id="UP001157733">
    <property type="component" value="Chromosome"/>
</dbReference>
<comment type="subcellular location">
    <subcellularLocation>
        <location evidence="3">Cytoplasm</location>
    </subcellularLocation>
</comment>
<dbReference type="CDD" id="cd00520">
    <property type="entry name" value="RRF"/>
    <property type="match status" value="1"/>
</dbReference>
<dbReference type="Pfam" id="PF01765">
    <property type="entry name" value="RRF"/>
    <property type="match status" value="1"/>
</dbReference>
<dbReference type="PANTHER" id="PTHR20982:SF3">
    <property type="entry name" value="MITOCHONDRIAL RIBOSOME RECYCLING FACTOR PSEUDO 1"/>
    <property type="match status" value="1"/>
</dbReference>
<organism evidence="5 6">
    <name type="scientific">Nitrospina watsonii</name>
    <dbReference type="NCBI Taxonomy" id="1323948"/>
    <lineage>
        <taxon>Bacteria</taxon>
        <taxon>Pseudomonadati</taxon>
        <taxon>Nitrospinota/Tectimicrobiota group</taxon>
        <taxon>Nitrospinota</taxon>
        <taxon>Nitrospinia</taxon>
        <taxon>Nitrospinales</taxon>
        <taxon>Nitrospinaceae</taxon>
        <taxon>Nitrospina</taxon>
    </lineage>
</organism>
<dbReference type="RefSeq" id="WP_282009927.1">
    <property type="nucleotide sequence ID" value="NZ_OX336137.1"/>
</dbReference>
<keyword evidence="3" id="KW-0963">Cytoplasm</keyword>
<evidence type="ECO:0000259" key="4">
    <source>
        <dbReference type="Pfam" id="PF01765"/>
    </source>
</evidence>
<keyword evidence="2 3" id="KW-0648">Protein biosynthesis</keyword>
<evidence type="ECO:0000313" key="6">
    <source>
        <dbReference type="Proteomes" id="UP001157733"/>
    </source>
</evidence>
<proteinExistence type="inferred from homology"/>
<keyword evidence="6" id="KW-1185">Reference proteome</keyword>
<gene>
    <name evidence="3 5" type="primary">frr</name>
    <name evidence="5" type="ORF">NSPWAT_0086</name>
</gene>
<reference evidence="5 6" key="1">
    <citation type="submission" date="2022-09" db="EMBL/GenBank/DDBJ databases">
        <authorList>
            <person name="Kop L."/>
        </authorList>
    </citation>
    <scope>NUCLEOTIDE SEQUENCE [LARGE SCALE GENOMIC DNA]</scope>
    <source>
        <strain evidence="5 6">347</strain>
    </source>
</reference>
<dbReference type="SUPFAM" id="SSF55194">
    <property type="entry name" value="Ribosome recycling factor, RRF"/>
    <property type="match status" value="1"/>
</dbReference>
<sequence length="184" mass="20817">MDELLKDSERKMKASIDHLHQEFGKVRTGRASVALVEDLKVEFYGNPTPLNQTATLSTPDSRTISIAPWDPSLLPVIEKAIAASDLGLNPSNDGKVIRLNIPPLTTERRQQMTKVVRKYAEEGKVAIRNIRRDFNDKIKAMEKDGDISKDDEKRGHDLIQKMTDKYVEEVDKITAGKEKDVMEE</sequence>
<evidence type="ECO:0000256" key="3">
    <source>
        <dbReference type="HAMAP-Rule" id="MF_00040"/>
    </source>
</evidence>
<accession>A0ABM9H9Z4</accession>
<dbReference type="InterPro" id="IPR036191">
    <property type="entry name" value="RRF_sf"/>
</dbReference>
<dbReference type="Gene3D" id="3.30.1360.40">
    <property type="match status" value="1"/>
</dbReference>
<comment type="function">
    <text evidence="3">Responsible for the release of ribosomes from messenger RNA at the termination of protein biosynthesis. May increase the efficiency of translation by recycling ribosomes from one round of translation to another.</text>
</comment>